<dbReference type="EMBL" id="MVGC01000476">
    <property type="protein sequence ID" value="RJE18899.1"/>
    <property type="molecule type" value="Genomic_DNA"/>
</dbReference>
<dbReference type="OrthoDB" id="2102561at2759"/>
<keyword evidence="5" id="KW-1185">Reference proteome</keyword>
<dbReference type="Proteomes" id="UP000266188">
    <property type="component" value="Unassembled WGS sequence"/>
</dbReference>
<dbReference type="STRING" id="2070753.A0A3A2Z735"/>
<dbReference type="Gene3D" id="3.40.50.720">
    <property type="entry name" value="NAD(P)-binding Rossmann-like Domain"/>
    <property type="match status" value="1"/>
</dbReference>
<dbReference type="GO" id="GO:0005811">
    <property type="term" value="C:lipid droplet"/>
    <property type="evidence" value="ECO:0007669"/>
    <property type="project" value="TreeGrafter"/>
</dbReference>
<evidence type="ECO:0000313" key="4">
    <source>
        <dbReference type="EMBL" id="RJE18899.1"/>
    </source>
</evidence>
<dbReference type="GO" id="GO:0006654">
    <property type="term" value="P:phosphatidic acid biosynthetic process"/>
    <property type="evidence" value="ECO:0007669"/>
    <property type="project" value="TreeGrafter"/>
</dbReference>
<evidence type="ECO:0000256" key="3">
    <source>
        <dbReference type="RuleBase" id="RU000363"/>
    </source>
</evidence>
<dbReference type="SUPFAM" id="SSF51735">
    <property type="entry name" value="NAD(P)-binding Rossmann-fold domains"/>
    <property type="match status" value="1"/>
</dbReference>
<organism evidence="4 5">
    <name type="scientific">Aspergillus sclerotialis</name>
    <dbReference type="NCBI Taxonomy" id="2070753"/>
    <lineage>
        <taxon>Eukaryota</taxon>
        <taxon>Fungi</taxon>
        <taxon>Dikarya</taxon>
        <taxon>Ascomycota</taxon>
        <taxon>Pezizomycotina</taxon>
        <taxon>Eurotiomycetes</taxon>
        <taxon>Eurotiomycetidae</taxon>
        <taxon>Eurotiales</taxon>
        <taxon>Aspergillaceae</taxon>
        <taxon>Aspergillus</taxon>
        <taxon>Aspergillus subgen. Polypaecilum</taxon>
    </lineage>
</organism>
<evidence type="ECO:0000313" key="5">
    <source>
        <dbReference type="Proteomes" id="UP000266188"/>
    </source>
</evidence>
<dbReference type="GO" id="GO:0000140">
    <property type="term" value="F:acylglycerone-phosphate reductase (NADP+) activity"/>
    <property type="evidence" value="ECO:0007669"/>
    <property type="project" value="TreeGrafter"/>
</dbReference>
<comment type="similarity">
    <text evidence="1 3">Belongs to the short-chain dehydrogenases/reductases (SDR) family.</text>
</comment>
<dbReference type="Pfam" id="PF00106">
    <property type="entry name" value="adh_short"/>
    <property type="match status" value="1"/>
</dbReference>
<evidence type="ECO:0000256" key="2">
    <source>
        <dbReference type="ARBA" id="ARBA00023002"/>
    </source>
</evidence>
<dbReference type="PRINTS" id="PR00081">
    <property type="entry name" value="GDHRDH"/>
</dbReference>
<dbReference type="PRINTS" id="PR00080">
    <property type="entry name" value="SDRFAMILY"/>
</dbReference>
<name>A0A3A2Z735_9EURO</name>
<evidence type="ECO:0000256" key="1">
    <source>
        <dbReference type="ARBA" id="ARBA00006484"/>
    </source>
</evidence>
<sequence>MPKSVLITGCGGGIGSTLAKEFHAAGLHVYATTRSKAKMTHLEHLENITLLELDVVSQASIEAAVEIVRKETETLDILVNNAGQTICMPTLDVSIEEAKKIFDVNLWGVLAVTQAFAPMVIAAKGTIVNLCSISGVLYTPWLGLYNASKAALMAYSETLKLEMSPFEVKVISLVAGAVDTTIMSHGDLKLPENSLYKRAQKEIRDRGNGLGVPSKTPPVDFAKQVVKDILGGTNGPIWRGAMALVACICRNLCLFG</sequence>
<gene>
    <name evidence="4" type="ORF">PHISCL_08766</name>
</gene>
<dbReference type="GO" id="GO:0019433">
    <property type="term" value="P:triglyceride catabolic process"/>
    <property type="evidence" value="ECO:0007669"/>
    <property type="project" value="TreeGrafter"/>
</dbReference>
<dbReference type="GO" id="GO:0004806">
    <property type="term" value="F:triacylglycerol lipase activity"/>
    <property type="evidence" value="ECO:0007669"/>
    <property type="project" value="TreeGrafter"/>
</dbReference>
<comment type="caution">
    <text evidence="4">The sequence shown here is derived from an EMBL/GenBank/DDBJ whole genome shotgun (WGS) entry which is preliminary data.</text>
</comment>
<dbReference type="CDD" id="cd05374">
    <property type="entry name" value="17beta-HSD-like_SDR_c"/>
    <property type="match status" value="1"/>
</dbReference>
<dbReference type="PANTHER" id="PTHR44169:SF6">
    <property type="entry name" value="NADPH-DEPENDENT 1-ACYLDIHYDROXYACETONE PHOSPHATE REDUCTASE"/>
    <property type="match status" value="1"/>
</dbReference>
<dbReference type="PANTHER" id="PTHR44169">
    <property type="entry name" value="NADPH-DEPENDENT 1-ACYLDIHYDROXYACETONE PHOSPHATE REDUCTASE"/>
    <property type="match status" value="1"/>
</dbReference>
<protein>
    <recommendedName>
        <fullName evidence="6">Short chain dehydrogenase</fullName>
    </recommendedName>
</protein>
<dbReference type="GO" id="GO:0005783">
    <property type="term" value="C:endoplasmic reticulum"/>
    <property type="evidence" value="ECO:0007669"/>
    <property type="project" value="TreeGrafter"/>
</dbReference>
<reference evidence="5" key="1">
    <citation type="submission" date="2017-02" db="EMBL/GenBank/DDBJ databases">
        <authorList>
            <person name="Tafer H."/>
            <person name="Lopandic K."/>
        </authorList>
    </citation>
    <scope>NUCLEOTIDE SEQUENCE [LARGE SCALE GENOMIC DNA]</scope>
    <source>
        <strain evidence="5">CBS 366.77</strain>
    </source>
</reference>
<dbReference type="AlphaFoldDB" id="A0A3A2Z735"/>
<keyword evidence="2" id="KW-0560">Oxidoreductase</keyword>
<accession>A0A3A2Z735</accession>
<evidence type="ECO:0008006" key="6">
    <source>
        <dbReference type="Google" id="ProtNLM"/>
    </source>
</evidence>
<dbReference type="InterPro" id="IPR002347">
    <property type="entry name" value="SDR_fam"/>
</dbReference>
<proteinExistence type="inferred from homology"/>
<dbReference type="InterPro" id="IPR036291">
    <property type="entry name" value="NAD(P)-bd_dom_sf"/>
</dbReference>